<dbReference type="FunFam" id="3.40.640.10:FF:000046">
    <property type="entry name" value="Cystathionine gamma-lyase"/>
    <property type="match status" value="1"/>
</dbReference>
<keyword evidence="5" id="KW-0808">Transferase</keyword>
<dbReference type="EMBL" id="CP006911">
    <property type="protein sequence ID" value="ALE01547.1"/>
    <property type="molecule type" value="Genomic_DNA"/>
</dbReference>
<dbReference type="Pfam" id="PF01053">
    <property type="entry name" value="Cys_Met_Meta_PP"/>
    <property type="match status" value="1"/>
</dbReference>
<dbReference type="InterPro" id="IPR015424">
    <property type="entry name" value="PyrdxlP-dep_Trfase"/>
</dbReference>
<dbReference type="GO" id="GO:0030170">
    <property type="term" value="F:pyridoxal phosphate binding"/>
    <property type="evidence" value="ECO:0007669"/>
    <property type="project" value="InterPro"/>
</dbReference>
<dbReference type="InterPro" id="IPR000277">
    <property type="entry name" value="Cys/Met-Metab_PyrdxlP-dep_enz"/>
</dbReference>
<keyword evidence="2 3" id="KW-0663">Pyridoxal phosphate</keyword>
<dbReference type="EC" id="2.5.1.48" evidence="5"/>
<keyword evidence="6" id="KW-1185">Reference proteome</keyword>
<feature type="modified residue" description="N6-(pyridoxal phosphate)lysine" evidence="3">
    <location>
        <position position="218"/>
    </location>
</feature>
<evidence type="ECO:0000313" key="5">
    <source>
        <dbReference type="EMBL" id="ALE01547.1"/>
    </source>
</evidence>
<dbReference type="CDD" id="cd00614">
    <property type="entry name" value="CGS_like"/>
    <property type="match status" value="1"/>
</dbReference>
<sequence length="404" mass="44064">MQFKGMAMLDKKQIGKSTQSIWSGEQEHELYERSTQVPVVHSVSFAYKDIDTWHKVALEEAEGHIYSRNTNPTVRAFEDKVKELESAQAATSFASGMAAISNTLATFLKPGDRVVSIKDSYGGTNVIFNEFLPPLNIIVSLCETGDYEQIEAEIAKGCTLLYLETPTNPTIKITDIKRLSAAAKKVGALVVVDNTFATPINQNPLLLGADITLHSASKYLGGHADALGGVICGNKDLVKKVYHYREINGATLAPMDAYSLLRGMKTLKLRVERQNESALKIANFLENHPLVEQVNYPGLESHPGHQIAKVQMNGGYGGMLSFSVKGGLESIKKFLPKLKYAHMAANLGCVETVVGPPLTTSHVECSAEERKAAGIPEGLVRYSTGIEDVEDLIDDLKQAFTHIS</sequence>
<protein>
    <submittedName>
        <fullName evidence="5">Cystathionine gamma-synthase</fullName>
        <ecNumber evidence="5">2.5.1.48</ecNumber>
    </submittedName>
</protein>
<dbReference type="PANTHER" id="PTHR11808">
    <property type="entry name" value="TRANS-SULFURATION ENZYME FAMILY MEMBER"/>
    <property type="match status" value="1"/>
</dbReference>
<accession>A0A0M4LNW9</accession>
<dbReference type="GO" id="GO:0016846">
    <property type="term" value="F:carbon-sulfur lyase activity"/>
    <property type="evidence" value="ECO:0007669"/>
    <property type="project" value="TreeGrafter"/>
</dbReference>
<dbReference type="PANTHER" id="PTHR11808:SF80">
    <property type="entry name" value="CYSTATHIONINE GAMMA-LYASE"/>
    <property type="match status" value="1"/>
</dbReference>
<evidence type="ECO:0000313" key="6">
    <source>
        <dbReference type="Proteomes" id="UP000068905"/>
    </source>
</evidence>
<dbReference type="AlphaFoldDB" id="A0A0M4LNW9"/>
<organism evidence="5 6">
    <name type="scientific">Candidatus Pseudothioglobus singularis PS1</name>
    <dbReference type="NCBI Taxonomy" id="1125411"/>
    <lineage>
        <taxon>Bacteria</taxon>
        <taxon>Pseudomonadati</taxon>
        <taxon>Pseudomonadota</taxon>
        <taxon>Gammaproteobacteria</taxon>
        <taxon>Candidatus Pseudothioglobaceae</taxon>
        <taxon>Candidatus Pseudothioglobus</taxon>
    </lineage>
</organism>
<dbReference type="SUPFAM" id="SSF53383">
    <property type="entry name" value="PLP-dependent transferases"/>
    <property type="match status" value="1"/>
</dbReference>
<dbReference type="FunFam" id="3.90.1150.10:FF:000033">
    <property type="entry name" value="Cystathionine gamma-synthase"/>
    <property type="match status" value="1"/>
</dbReference>
<evidence type="ECO:0000256" key="2">
    <source>
        <dbReference type="ARBA" id="ARBA00022898"/>
    </source>
</evidence>
<comment type="similarity">
    <text evidence="4">Belongs to the trans-sulfuration enzymes family.</text>
</comment>
<dbReference type="InterPro" id="IPR015421">
    <property type="entry name" value="PyrdxlP-dep_Trfase_major"/>
</dbReference>
<reference evidence="5 6" key="1">
    <citation type="journal article" date="2015" name="Genome Announc.">
        <title>Genome Sequence of 'Candidatus Thioglobus singularis' Strain PS1, a Mixotroph from the SUP05 Clade of Marine Gammaproteobacteria.</title>
        <authorList>
            <person name="Marshall K.T."/>
            <person name="Morris R.M."/>
        </authorList>
    </citation>
    <scope>NUCLEOTIDE SEQUENCE [LARGE SCALE GENOMIC DNA]</scope>
    <source>
        <strain evidence="5 6">PS1</strain>
    </source>
</reference>
<dbReference type="NCBIfam" id="NF006097">
    <property type="entry name" value="PRK08249.1"/>
    <property type="match status" value="1"/>
</dbReference>
<proteinExistence type="inferred from homology"/>
<dbReference type="STRING" id="1125411.W908_02370"/>
<dbReference type="Gene3D" id="3.40.640.10">
    <property type="entry name" value="Type I PLP-dependent aspartate aminotransferase-like (Major domain)"/>
    <property type="match status" value="1"/>
</dbReference>
<evidence type="ECO:0000256" key="3">
    <source>
        <dbReference type="PIRSR" id="PIRSR001434-2"/>
    </source>
</evidence>
<dbReference type="GO" id="GO:0005737">
    <property type="term" value="C:cytoplasm"/>
    <property type="evidence" value="ECO:0007669"/>
    <property type="project" value="TreeGrafter"/>
</dbReference>
<gene>
    <name evidence="5" type="ORF">W908_02370</name>
</gene>
<dbReference type="GO" id="GO:0009086">
    <property type="term" value="P:methionine biosynthetic process"/>
    <property type="evidence" value="ECO:0007669"/>
    <property type="project" value="UniProtKB-ARBA"/>
</dbReference>
<dbReference type="PIRSF" id="PIRSF001434">
    <property type="entry name" value="CGS"/>
    <property type="match status" value="1"/>
</dbReference>
<dbReference type="GO" id="GO:0019346">
    <property type="term" value="P:transsulfuration"/>
    <property type="evidence" value="ECO:0007669"/>
    <property type="project" value="InterPro"/>
</dbReference>
<evidence type="ECO:0000256" key="4">
    <source>
        <dbReference type="RuleBase" id="RU362118"/>
    </source>
</evidence>
<comment type="cofactor">
    <cofactor evidence="1 4">
        <name>pyridoxal 5'-phosphate</name>
        <dbReference type="ChEBI" id="CHEBI:597326"/>
    </cofactor>
</comment>
<dbReference type="KEGG" id="tsn:W908_02370"/>
<dbReference type="GO" id="GO:0003962">
    <property type="term" value="F:cystathionine gamma-synthase activity"/>
    <property type="evidence" value="ECO:0007669"/>
    <property type="project" value="UniProtKB-EC"/>
</dbReference>
<evidence type="ECO:0000256" key="1">
    <source>
        <dbReference type="ARBA" id="ARBA00001933"/>
    </source>
</evidence>
<dbReference type="PATRIC" id="fig|1125411.7.peg.465"/>
<name>A0A0M4LNW9_9GAMM</name>
<dbReference type="InterPro" id="IPR015422">
    <property type="entry name" value="PyrdxlP-dep_Trfase_small"/>
</dbReference>
<dbReference type="Proteomes" id="UP000068905">
    <property type="component" value="Chromosome"/>
</dbReference>
<dbReference type="Gene3D" id="3.90.1150.10">
    <property type="entry name" value="Aspartate Aminotransferase, domain 1"/>
    <property type="match status" value="1"/>
</dbReference>